<dbReference type="InterPro" id="IPR003796">
    <property type="entry name" value="RNR_NrdR-like"/>
</dbReference>
<gene>
    <name evidence="8 10" type="primary">nrdR</name>
    <name evidence="10" type="ORF">GTO91_04515</name>
</gene>
<evidence type="ECO:0000313" key="11">
    <source>
        <dbReference type="Proteomes" id="UP000463470"/>
    </source>
</evidence>
<dbReference type="InterPro" id="IPR005144">
    <property type="entry name" value="ATP-cone_dom"/>
</dbReference>
<dbReference type="GO" id="GO:0008270">
    <property type="term" value="F:zinc ion binding"/>
    <property type="evidence" value="ECO:0007669"/>
    <property type="project" value="UniProtKB-UniRule"/>
</dbReference>
<keyword evidence="4 8" id="KW-0067">ATP-binding</keyword>
<keyword evidence="8" id="KW-0479">Metal-binding</keyword>
<evidence type="ECO:0000256" key="5">
    <source>
        <dbReference type="ARBA" id="ARBA00023015"/>
    </source>
</evidence>
<evidence type="ECO:0000256" key="1">
    <source>
        <dbReference type="ARBA" id="ARBA00022491"/>
    </source>
</evidence>
<keyword evidence="8" id="KW-0863">Zinc-finger</keyword>
<reference evidence="10 11" key="1">
    <citation type="submission" date="2020-01" db="EMBL/GenBank/DDBJ databases">
        <title>Whole-genome sequence of Heliobacterium undosum DSM 13378.</title>
        <authorList>
            <person name="Kyndt J.A."/>
            <person name="Meyer T.E."/>
        </authorList>
    </citation>
    <scope>NUCLEOTIDE SEQUENCE [LARGE SCALE GENOMIC DNA]</scope>
    <source>
        <strain evidence="10 11">DSM 13378</strain>
    </source>
</reference>
<feature type="zinc finger region" evidence="8">
    <location>
        <begin position="3"/>
        <end position="34"/>
    </location>
</feature>
<dbReference type="GO" id="GO:0003677">
    <property type="term" value="F:DNA binding"/>
    <property type="evidence" value="ECO:0007669"/>
    <property type="project" value="UniProtKB-KW"/>
</dbReference>
<dbReference type="GO" id="GO:0005524">
    <property type="term" value="F:ATP binding"/>
    <property type="evidence" value="ECO:0007669"/>
    <property type="project" value="UniProtKB-UniRule"/>
</dbReference>
<evidence type="ECO:0000259" key="9">
    <source>
        <dbReference type="PROSITE" id="PS51161"/>
    </source>
</evidence>
<evidence type="ECO:0000256" key="8">
    <source>
        <dbReference type="HAMAP-Rule" id="MF_00440"/>
    </source>
</evidence>
<evidence type="ECO:0000256" key="3">
    <source>
        <dbReference type="ARBA" id="ARBA00022833"/>
    </source>
</evidence>
<dbReference type="NCBIfam" id="TIGR00244">
    <property type="entry name" value="transcriptional regulator NrdR"/>
    <property type="match status" value="1"/>
</dbReference>
<dbReference type="PROSITE" id="PS51161">
    <property type="entry name" value="ATP_CONE"/>
    <property type="match status" value="1"/>
</dbReference>
<dbReference type="RefSeq" id="WP_161255487.1">
    <property type="nucleotide sequence ID" value="NZ_WXEY01000003.1"/>
</dbReference>
<sequence>MRCCYCGHGESKVLETRSAEEGRVIRRRRECMECNRRFTTLERIEETPLIVRKKGGSLEAFDRNKLLSGLLKACEKRSIPLDTLEELVTTVERDLRSQYDREVPSREIGEMLMARLRNIDEVAYVRFASVYRQFTDVGRFLEELEGLLKRKT</sequence>
<dbReference type="PANTHER" id="PTHR30455">
    <property type="entry name" value="TRANSCRIPTIONAL REPRESSOR NRDR"/>
    <property type="match status" value="1"/>
</dbReference>
<feature type="domain" description="ATP-cone" evidence="9">
    <location>
        <begin position="49"/>
        <end position="139"/>
    </location>
</feature>
<comment type="cofactor">
    <cofactor evidence="8">
        <name>Zn(2+)</name>
        <dbReference type="ChEBI" id="CHEBI:29105"/>
    </cofactor>
    <text evidence="8">Binds 1 zinc ion.</text>
</comment>
<name>A0A845KZ61_9FIRM</name>
<comment type="similarity">
    <text evidence="8">Belongs to the NrdR family.</text>
</comment>
<keyword evidence="6 8" id="KW-0238">DNA-binding</keyword>
<dbReference type="PANTHER" id="PTHR30455:SF2">
    <property type="entry name" value="TRANSCRIPTIONAL REPRESSOR NRDR"/>
    <property type="match status" value="1"/>
</dbReference>
<evidence type="ECO:0000256" key="4">
    <source>
        <dbReference type="ARBA" id="ARBA00022840"/>
    </source>
</evidence>
<keyword evidence="7 8" id="KW-0804">Transcription</keyword>
<organism evidence="10 11">
    <name type="scientific">Heliomicrobium undosum</name>
    <dbReference type="NCBI Taxonomy" id="121734"/>
    <lineage>
        <taxon>Bacteria</taxon>
        <taxon>Bacillati</taxon>
        <taxon>Bacillota</taxon>
        <taxon>Clostridia</taxon>
        <taxon>Eubacteriales</taxon>
        <taxon>Heliobacteriaceae</taxon>
        <taxon>Heliomicrobium</taxon>
    </lineage>
</organism>
<dbReference type="AlphaFoldDB" id="A0A845KZ61"/>
<comment type="function">
    <text evidence="8">Negatively regulates transcription of bacterial ribonucleotide reductase nrd genes and operons by binding to NrdR-boxes.</text>
</comment>
<accession>A0A845KZ61</accession>
<comment type="caution">
    <text evidence="10">The sequence shown here is derived from an EMBL/GenBank/DDBJ whole genome shotgun (WGS) entry which is preliminary data.</text>
</comment>
<dbReference type="HAMAP" id="MF_00440">
    <property type="entry name" value="NrdR"/>
    <property type="match status" value="1"/>
</dbReference>
<keyword evidence="11" id="KW-1185">Reference proteome</keyword>
<dbReference type="EMBL" id="WXEY01000003">
    <property type="protein sequence ID" value="MZP28973.1"/>
    <property type="molecule type" value="Genomic_DNA"/>
</dbReference>
<keyword evidence="2 8" id="KW-0547">Nucleotide-binding</keyword>
<dbReference type="InterPro" id="IPR055173">
    <property type="entry name" value="NrdR-like_N"/>
</dbReference>
<keyword evidence="3 8" id="KW-0862">Zinc</keyword>
<dbReference type="GO" id="GO:0045892">
    <property type="term" value="P:negative regulation of DNA-templated transcription"/>
    <property type="evidence" value="ECO:0007669"/>
    <property type="project" value="UniProtKB-UniRule"/>
</dbReference>
<evidence type="ECO:0000256" key="7">
    <source>
        <dbReference type="ARBA" id="ARBA00023163"/>
    </source>
</evidence>
<evidence type="ECO:0000313" key="10">
    <source>
        <dbReference type="EMBL" id="MZP28973.1"/>
    </source>
</evidence>
<dbReference type="Pfam" id="PF03477">
    <property type="entry name" value="ATP-cone"/>
    <property type="match status" value="1"/>
</dbReference>
<dbReference type="Proteomes" id="UP000463470">
    <property type="component" value="Unassembled WGS sequence"/>
</dbReference>
<evidence type="ECO:0000256" key="6">
    <source>
        <dbReference type="ARBA" id="ARBA00023125"/>
    </source>
</evidence>
<dbReference type="Pfam" id="PF22811">
    <property type="entry name" value="Zn_ribbon_NrdR"/>
    <property type="match status" value="1"/>
</dbReference>
<proteinExistence type="inferred from homology"/>
<dbReference type="OrthoDB" id="9807461at2"/>
<protein>
    <recommendedName>
        <fullName evidence="8">Transcriptional repressor NrdR</fullName>
    </recommendedName>
</protein>
<keyword evidence="5 8" id="KW-0805">Transcription regulation</keyword>
<evidence type="ECO:0000256" key="2">
    <source>
        <dbReference type="ARBA" id="ARBA00022741"/>
    </source>
</evidence>
<keyword evidence="1 8" id="KW-0678">Repressor</keyword>